<keyword evidence="2 4" id="KW-0853">WD repeat</keyword>
<dbReference type="InterPro" id="IPR015943">
    <property type="entry name" value="WD40/YVTN_repeat-like_dom_sf"/>
</dbReference>
<dbReference type="Pfam" id="PF24796">
    <property type="entry name" value="WDR55"/>
    <property type="match status" value="1"/>
</dbReference>
<feature type="region of interest" description="Disordered" evidence="5">
    <location>
        <begin position="39"/>
        <end position="65"/>
    </location>
</feature>
<dbReference type="PANTHER" id="PTHR44019">
    <property type="entry name" value="WD REPEAT-CONTAINING PROTEIN 55"/>
    <property type="match status" value="1"/>
</dbReference>
<evidence type="ECO:0000313" key="8">
    <source>
        <dbReference type="Proteomes" id="UP000078550"/>
    </source>
</evidence>
<evidence type="ECO:0000256" key="2">
    <source>
        <dbReference type="ARBA" id="ARBA00022574"/>
    </source>
</evidence>
<evidence type="ECO:0000313" key="6">
    <source>
        <dbReference type="EMBL" id="SBT36029.1"/>
    </source>
</evidence>
<protein>
    <submittedName>
        <fullName evidence="7">Nucleolar Jumonji domain interacting protein, putative</fullName>
    </submittedName>
</protein>
<evidence type="ECO:0000256" key="4">
    <source>
        <dbReference type="PROSITE-ProRule" id="PRU00221"/>
    </source>
</evidence>
<keyword evidence="3" id="KW-0677">Repeat</keyword>
<reference evidence="7" key="2">
    <citation type="submission" date="2016-05" db="EMBL/GenBank/DDBJ databases">
        <authorList>
            <person name="Lavstsen T."/>
            <person name="Jespersen J.S."/>
        </authorList>
    </citation>
    <scope>NUCLEOTIDE SEQUENCE [LARGE SCALE GENOMIC DNA]</scope>
</reference>
<dbReference type="InterPro" id="IPR050505">
    <property type="entry name" value="WDR55/POC1"/>
</dbReference>
<keyword evidence="9" id="KW-1185">Reference proteome</keyword>
<accession>A0A1A8YY27</accession>
<sequence length="392" mass="44608">MSHDDCRGRGSNKSRTSITYLLVAKPCLVLHRGGVRVKKERGREKTGGRTLKGKRRKQLKKVEKKGVDKRMSTTYATVQCTDLVFDVDFHPKLDVICAGIFDGSLLLYELKEENKKFKKKWKISNHEKTIRCVSFSHNGKSILSASSDKKCSVTDITGKLIWINTCHNSTISSVLYTGMNTFLTADENGIIKHWDIRDESKKPIHKTKQFDDNISYMLLDVDDSSIVILSGGYLALFDILYKKKITSRCISHEHKDEFLCSHFTQSNSKVVCTTMNGYIMTFSKYPWANIEANIKGSKDMINTFVKIDEYTILYGTSDGLVKVAHLQQNQIGDVIAKHEKGDAIEKLTVNKKKNLLSSISHDNTINFYPINVNDTNISIKAKRKKRSFFRDL</sequence>
<dbReference type="PROSITE" id="PS50082">
    <property type="entry name" value="WD_REPEATS_2"/>
    <property type="match status" value="1"/>
</dbReference>
<evidence type="ECO:0000313" key="9">
    <source>
        <dbReference type="Proteomes" id="UP000078555"/>
    </source>
</evidence>
<evidence type="ECO:0000256" key="1">
    <source>
        <dbReference type="ARBA" id="ARBA00007625"/>
    </source>
</evidence>
<proteinExistence type="inferred from homology"/>
<gene>
    <name evidence="6" type="ORF">POVWA1_030570</name>
    <name evidence="7" type="ORF">POVWA2_030170</name>
</gene>
<dbReference type="Proteomes" id="UP000078550">
    <property type="component" value="Unassembled WGS sequence"/>
</dbReference>
<evidence type="ECO:0000313" key="7">
    <source>
        <dbReference type="EMBL" id="SBT36433.1"/>
    </source>
</evidence>
<dbReference type="EMBL" id="FLRD01000087">
    <property type="protein sequence ID" value="SBT36029.1"/>
    <property type="molecule type" value="Genomic_DNA"/>
</dbReference>
<dbReference type="AlphaFoldDB" id="A0A1A8YY27"/>
<evidence type="ECO:0000256" key="5">
    <source>
        <dbReference type="SAM" id="MobiDB-lite"/>
    </source>
</evidence>
<dbReference type="SMART" id="SM00320">
    <property type="entry name" value="WD40"/>
    <property type="match status" value="5"/>
</dbReference>
<dbReference type="InterPro" id="IPR001680">
    <property type="entry name" value="WD40_rpt"/>
</dbReference>
<dbReference type="SUPFAM" id="SSF50978">
    <property type="entry name" value="WD40 repeat-like"/>
    <property type="match status" value="1"/>
</dbReference>
<dbReference type="EMBL" id="FLRE01000117">
    <property type="protein sequence ID" value="SBT36433.1"/>
    <property type="molecule type" value="Genomic_DNA"/>
</dbReference>
<dbReference type="InterPro" id="IPR036322">
    <property type="entry name" value="WD40_repeat_dom_sf"/>
</dbReference>
<evidence type="ECO:0000256" key="3">
    <source>
        <dbReference type="ARBA" id="ARBA00022737"/>
    </source>
</evidence>
<dbReference type="Gene3D" id="2.130.10.10">
    <property type="entry name" value="YVTN repeat-like/Quinoprotein amine dehydrogenase"/>
    <property type="match status" value="1"/>
</dbReference>
<name>A0A1A8YY27_PLAOA</name>
<organism evidence="7 8">
    <name type="scientific">Plasmodium ovale wallikeri</name>
    <dbReference type="NCBI Taxonomy" id="864142"/>
    <lineage>
        <taxon>Eukaryota</taxon>
        <taxon>Sar</taxon>
        <taxon>Alveolata</taxon>
        <taxon>Apicomplexa</taxon>
        <taxon>Aconoidasida</taxon>
        <taxon>Haemosporida</taxon>
        <taxon>Plasmodiidae</taxon>
        <taxon>Plasmodium</taxon>
        <taxon>Plasmodium (Plasmodium)</taxon>
    </lineage>
</organism>
<comment type="similarity">
    <text evidence="1">Belongs to the WD repeat WDR55 family.</text>
</comment>
<feature type="repeat" description="WD" evidence="4">
    <location>
        <begin position="123"/>
        <end position="156"/>
    </location>
</feature>
<reference evidence="8 9" key="1">
    <citation type="submission" date="2016-05" db="EMBL/GenBank/DDBJ databases">
        <authorList>
            <person name="Naeem Raeece"/>
        </authorList>
    </citation>
    <scope>NUCLEOTIDE SEQUENCE [LARGE SCALE GENOMIC DNA]</scope>
</reference>
<dbReference type="Proteomes" id="UP000078555">
    <property type="component" value="Unassembled WGS sequence"/>
</dbReference>
<dbReference type="PANTHER" id="PTHR44019:SF20">
    <property type="entry name" value="WD REPEAT-CONTAINING PROTEIN 55"/>
    <property type="match status" value="1"/>
</dbReference>